<gene>
    <name evidence="1" type="ORF">KHQ06_33090</name>
</gene>
<dbReference type="EMBL" id="CP074371">
    <property type="protein sequence ID" value="QVI20866.1"/>
    <property type="molecule type" value="Genomic_DNA"/>
</dbReference>
<evidence type="ECO:0000313" key="1">
    <source>
        <dbReference type="EMBL" id="QVI20866.1"/>
    </source>
</evidence>
<organism evidence="1 2">
    <name type="scientific">Nocardia tengchongensis</name>
    <dbReference type="NCBI Taxonomy" id="2055889"/>
    <lineage>
        <taxon>Bacteria</taxon>
        <taxon>Bacillati</taxon>
        <taxon>Actinomycetota</taxon>
        <taxon>Actinomycetes</taxon>
        <taxon>Mycobacteriales</taxon>
        <taxon>Nocardiaceae</taxon>
        <taxon>Nocardia</taxon>
    </lineage>
</organism>
<name>A0ABX8CND9_9NOCA</name>
<dbReference type="SUPFAM" id="SSF53474">
    <property type="entry name" value="alpha/beta-Hydrolases"/>
    <property type="match status" value="1"/>
</dbReference>
<evidence type="ECO:0008006" key="3">
    <source>
        <dbReference type="Google" id="ProtNLM"/>
    </source>
</evidence>
<dbReference type="Proteomes" id="UP000683310">
    <property type="component" value="Chromosome"/>
</dbReference>
<accession>A0ABX8CND9</accession>
<evidence type="ECO:0000313" key="2">
    <source>
        <dbReference type="Proteomes" id="UP000683310"/>
    </source>
</evidence>
<reference evidence="1 2" key="1">
    <citation type="submission" date="2021-04" db="EMBL/GenBank/DDBJ databases">
        <title>Nocardia tengchongensis.</title>
        <authorList>
            <person name="Zhuang k."/>
            <person name="Ran Y."/>
            <person name="Li W."/>
        </authorList>
    </citation>
    <scope>NUCLEOTIDE SEQUENCE [LARGE SCALE GENOMIC DNA]</scope>
    <source>
        <strain evidence="1 2">CFH S0057</strain>
    </source>
</reference>
<sequence length="209" mass="21952">MTLADEAGLDDVAFLRAVIEWSAERYGTVAEHSIVAGISNGAFMAHRAGLEIGDLVPVFAAVAGGLPADLAGVEPTHAVSGILINGDGDPWVPIEGGHSRHRGPDGELRGRTYGLADSGQHWRELNGCTGAGETIRTDQSQRELSGPGVGGTRILEWTVFGGGHTWPGVVIPAEHAGVPGANSTMEFDGAEEIWRFAEPLLTSPEDRKL</sequence>
<dbReference type="InterPro" id="IPR029058">
    <property type="entry name" value="AB_hydrolase_fold"/>
</dbReference>
<dbReference type="Gene3D" id="3.40.50.1820">
    <property type="entry name" value="alpha/beta hydrolase"/>
    <property type="match status" value="1"/>
</dbReference>
<keyword evidence="2" id="KW-1185">Reference proteome</keyword>
<protein>
    <recommendedName>
        <fullName evidence="3">Polyhydroxybutyrate depolymerase</fullName>
    </recommendedName>
</protein>
<proteinExistence type="predicted"/>